<keyword evidence="7" id="KW-0046">Antibiotic resistance</keyword>
<dbReference type="Gene3D" id="1.20.1720.10">
    <property type="entry name" value="Multidrug resistance protein D"/>
    <property type="match status" value="1"/>
</dbReference>
<keyword evidence="4 8" id="KW-0812">Transmembrane</keyword>
<name>A0ABP5I6P8_9ACTN</name>
<proteinExistence type="predicted"/>
<dbReference type="PROSITE" id="PS50850">
    <property type="entry name" value="MFS"/>
    <property type="match status" value="1"/>
</dbReference>
<evidence type="ECO:0000256" key="2">
    <source>
        <dbReference type="ARBA" id="ARBA00022448"/>
    </source>
</evidence>
<evidence type="ECO:0000256" key="8">
    <source>
        <dbReference type="SAM" id="Phobius"/>
    </source>
</evidence>
<dbReference type="InterPro" id="IPR011701">
    <property type="entry name" value="MFS"/>
</dbReference>
<dbReference type="SUPFAM" id="SSF103473">
    <property type="entry name" value="MFS general substrate transporter"/>
    <property type="match status" value="1"/>
</dbReference>
<feature type="transmembrane region" description="Helical" evidence="8">
    <location>
        <begin position="146"/>
        <end position="166"/>
    </location>
</feature>
<feature type="transmembrane region" description="Helical" evidence="8">
    <location>
        <begin position="311"/>
        <end position="331"/>
    </location>
</feature>
<dbReference type="Gene3D" id="1.20.1250.20">
    <property type="entry name" value="MFS general substrate transporter like domains"/>
    <property type="match status" value="1"/>
</dbReference>
<evidence type="ECO:0000256" key="6">
    <source>
        <dbReference type="ARBA" id="ARBA00023136"/>
    </source>
</evidence>
<feature type="transmembrane region" description="Helical" evidence="8">
    <location>
        <begin position="234"/>
        <end position="254"/>
    </location>
</feature>
<dbReference type="PANTHER" id="PTHR42718:SF47">
    <property type="entry name" value="METHYL VIOLOGEN RESISTANCE PROTEIN SMVA"/>
    <property type="match status" value="1"/>
</dbReference>
<keyword evidence="11" id="KW-1185">Reference proteome</keyword>
<organism evidence="10 11">
    <name type="scientific">Streptomyces albiaxialis</name>
    <dbReference type="NCBI Taxonomy" id="329523"/>
    <lineage>
        <taxon>Bacteria</taxon>
        <taxon>Bacillati</taxon>
        <taxon>Actinomycetota</taxon>
        <taxon>Actinomycetes</taxon>
        <taxon>Kitasatosporales</taxon>
        <taxon>Streptomycetaceae</taxon>
        <taxon>Streptomyces</taxon>
    </lineage>
</organism>
<evidence type="ECO:0000256" key="7">
    <source>
        <dbReference type="ARBA" id="ARBA00023251"/>
    </source>
</evidence>
<comment type="caution">
    <text evidence="10">The sequence shown here is derived from an EMBL/GenBank/DDBJ whole genome shotgun (WGS) entry which is preliminary data.</text>
</comment>
<gene>
    <name evidence="10" type="ORF">GCM10009801_63520</name>
</gene>
<feature type="transmembrane region" description="Helical" evidence="8">
    <location>
        <begin position="412"/>
        <end position="429"/>
    </location>
</feature>
<evidence type="ECO:0000256" key="3">
    <source>
        <dbReference type="ARBA" id="ARBA00022475"/>
    </source>
</evidence>
<feature type="transmembrane region" description="Helical" evidence="8">
    <location>
        <begin position="338"/>
        <end position="356"/>
    </location>
</feature>
<feature type="transmembrane region" description="Helical" evidence="8">
    <location>
        <begin position="113"/>
        <end position="134"/>
    </location>
</feature>
<dbReference type="InterPro" id="IPR020846">
    <property type="entry name" value="MFS_dom"/>
</dbReference>
<feature type="transmembrane region" description="Helical" evidence="8">
    <location>
        <begin position="485"/>
        <end position="505"/>
    </location>
</feature>
<evidence type="ECO:0000259" key="9">
    <source>
        <dbReference type="PROSITE" id="PS50850"/>
    </source>
</evidence>
<feature type="transmembrane region" description="Helical" evidence="8">
    <location>
        <begin position="20"/>
        <end position="43"/>
    </location>
</feature>
<evidence type="ECO:0000313" key="10">
    <source>
        <dbReference type="EMBL" id="GAA2095016.1"/>
    </source>
</evidence>
<dbReference type="EMBL" id="BAAAPE010000016">
    <property type="protein sequence ID" value="GAA2095016.1"/>
    <property type="molecule type" value="Genomic_DNA"/>
</dbReference>
<feature type="transmembrane region" description="Helical" evidence="8">
    <location>
        <begin position="208"/>
        <end position="228"/>
    </location>
</feature>
<dbReference type="PANTHER" id="PTHR42718">
    <property type="entry name" value="MAJOR FACILITATOR SUPERFAMILY MULTIDRUG TRANSPORTER MFSC"/>
    <property type="match status" value="1"/>
</dbReference>
<dbReference type="RefSeq" id="WP_344533128.1">
    <property type="nucleotide sequence ID" value="NZ_BAAAPE010000016.1"/>
</dbReference>
<feature type="domain" description="Major facilitator superfamily (MFS) profile" evidence="9">
    <location>
        <begin position="22"/>
        <end position="509"/>
    </location>
</feature>
<protein>
    <submittedName>
        <fullName evidence="10">MFS transporter</fullName>
    </submittedName>
</protein>
<feature type="transmembrane region" description="Helical" evidence="8">
    <location>
        <begin position="172"/>
        <end position="196"/>
    </location>
</feature>
<feature type="transmembrane region" description="Helical" evidence="8">
    <location>
        <begin position="275"/>
        <end position="296"/>
    </location>
</feature>
<comment type="subcellular location">
    <subcellularLocation>
        <location evidence="1">Cell membrane</location>
        <topology evidence="1">Multi-pass membrane protein</topology>
    </subcellularLocation>
</comment>
<evidence type="ECO:0000256" key="5">
    <source>
        <dbReference type="ARBA" id="ARBA00022989"/>
    </source>
</evidence>
<dbReference type="InterPro" id="IPR036259">
    <property type="entry name" value="MFS_trans_sf"/>
</dbReference>
<keyword evidence="3" id="KW-1003">Cell membrane</keyword>
<feature type="transmembrane region" description="Helical" evidence="8">
    <location>
        <begin position="88"/>
        <end position="107"/>
    </location>
</feature>
<keyword evidence="2" id="KW-0813">Transport</keyword>
<dbReference type="Pfam" id="PF07690">
    <property type="entry name" value="MFS_1"/>
    <property type="match status" value="1"/>
</dbReference>
<sequence length="510" mass="52599">MSTESPHTTLPPHPAGLREWLGLAVLALPTLLLAMDVTVLYLAVPHLSVSLRPSGSELLWIADIYGFMIAGFLVTMGTLGDRIGRRRLLMIGAAAFGLASALAAYSTGPQMLIAARALLGIAGATLMPSTLALITNMFRDPRQRGTAIGVWVTCFSAGVALGPVLGGLLLQAFWWGSVFLVGVPVMILLLVTAPVLLPEYRDTRAGRLDPTSVVLSLAAILPLIYGVKGLAKDGLAALPAAALAGGLVLGVLFVHRQSRLASPLFDVALFRNRSFSAALGIQLLSIAAMGGVYLFITQYTQLVEGLSPLKAGLWLLPAAGALIVASALTPALARKAPAAYVIGASLAVSAVGYLVLTRVDSVSGLPVLVTGFVIVYLGISPMFVMGTDLIVGAAPPEKAGSAAAMSETSTEFGVALGVAVLGTAGGAVYRDRMTGAAPGEVPAREAESARESLPDAIATADGLPHWLHDPLLDSARAAFTHGLNIISGIGALLVAALAVLAVWLLPRTRP</sequence>
<evidence type="ECO:0000256" key="4">
    <source>
        <dbReference type="ARBA" id="ARBA00022692"/>
    </source>
</evidence>
<evidence type="ECO:0000256" key="1">
    <source>
        <dbReference type="ARBA" id="ARBA00004651"/>
    </source>
</evidence>
<accession>A0ABP5I6P8</accession>
<feature type="transmembrane region" description="Helical" evidence="8">
    <location>
        <begin position="58"/>
        <end position="76"/>
    </location>
</feature>
<feature type="transmembrane region" description="Helical" evidence="8">
    <location>
        <begin position="368"/>
        <end position="391"/>
    </location>
</feature>
<reference evidence="11" key="1">
    <citation type="journal article" date="2019" name="Int. J. Syst. Evol. Microbiol.">
        <title>The Global Catalogue of Microorganisms (GCM) 10K type strain sequencing project: providing services to taxonomists for standard genome sequencing and annotation.</title>
        <authorList>
            <consortium name="The Broad Institute Genomics Platform"/>
            <consortium name="The Broad Institute Genome Sequencing Center for Infectious Disease"/>
            <person name="Wu L."/>
            <person name="Ma J."/>
        </authorList>
    </citation>
    <scope>NUCLEOTIDE SEQUENCE [LARGE SCALE GENOMIC DNA]</scope>
    <source>
        <strain evidence="11">JCM 15478</strain>
    </source>
</reference>
<evidence type="ECO:0000313" key="11">
    <source>
        <dbReference type="Proteomes" id="UP001500016"/>
    </source>
</evidence>
<keyword evidence="5 8" id="KW-1133">Transmembrane helix</keyword>
<keyword evidence="6 8" id="KW-0472">Membrane</keyword>
<dbReference type="Proteomes" id="UP001500016">
    <property type="component" value="Unassembled WGS sequence"/>
</dbReference>
<dbReference type="CDD" id="cd17321">
    <property type="entry name" value="MFS_MMR_MDR_like"/>
    <property type="match status" value="1"/>
</dbReference>